<feature type="transmembrane region" description="Helical" evidence="1">
    <location>
        <begin position="76"/>
        <end position="92"/>
    </location>
</feature>
<evidence type="ECO:0008006" key="4">
    <source>
        <dbReference type="Google" id="ProtNLM"/>
    </source>
</evidence>
<evidence type="ECO:0000256" key="1">
    <source>
        <dbReference type="SAM" id="Phobius"/>
    </source>
</evidence>
<gene>
    <name evidence="2" type="ORF">FPZ49_22780</name>
</gene>
<sequence length="666" mass="76424">MKSEGGMTMYASGANQLYHLMHYAFAFWLLYSFFPRHMFADHSEDAAERFFARYMWAIFLYIIVGYVLVATKLFEVLAIIPLVLVFIYRRFLRRGAREDREEAAAGMAVIFYNTIEIGFRVRQFIDFYRYRLVGLWKPRAWVGSFRRSGVMASLVLVVVLCLSAYIRFYEAMTNPAPSMSDAYVVLAWMKYNELRMIFPTGIYPQGNHLLLAYLHKFSSIDAVYVLNYNGPMNAMMTIVGMYFAVSRFSGNCVAGIVSAALFGLFGYMLLGGEWERQIAANSQEFAGLFIFPVIYFYYKYLRDGKKEDLWVATVGCTITGLVHTLIFAYIGFGMCTFIGVSMLFNFKAHRRRIYFVVLFGIAAIVISSSPIVIARWFGIEYYGSSSDYLVSQVRAAVPELKVKDYLALAGMGMTLIVGLLSRKGRSGETPDLYIAALGIASFLLYYFGASLTNSEVLLTRRDNLWVFSLILSLGYAWAVIWRFLERVPLKGKLELALCATLIGMGLYHGALKPISSYNMEWPSGVEQYLKISSSYPPKTWLIVSQDEGYDLVFDKGYHMHLGDFLDLYNPTEPPLIRKGEALPDKSIAKEVFVYHEKRVFRGLKDEKMQIIYQQREIDNQRFEQWIALFKQVHGDADVYYEDDNLAIYHFQLPDPDRDKNTRIWGG</sequence>
<proteinExistence type="predicted"/>
<feature type="transmembrane region" description="Helical" evidence="1">
    <location>
        <begin position="353"/>
        <end position="377"/>
    </location>
</feature>
<comment type="caution">
    <text evidence="2">The sequence shown here is derived from an EMBL/GenBank/DDBJ whole genome shotgun (WGS) entry which is preliminary data.</text>
</comment>
<keyword evidence="1" id="KW-0472">Membrane</keyword>
<feature type="transmembrane region" description="Helical" evidence="1">
    <location>
        <begin position="149"/>
        <end position="169"/>
    </location>
</feature>
<organism evidence="2 3">
    <name type="scientific">Paenibacillus cremeus</name>
    <dbReference type="NCBI Taxonomy" id="2163881"/>
    <lineage>
        <taxon>Bacteria</taxon>
        <taxon>Bacillati</taxon>
        <taxon>Bacillota</taxon>
        <taxon>Bacilli</taxon>
        <taxon>Bacillales</taxon>
        <taxon>Paenibacillaceae</taxon>
        <taxon>Paenibacillus</taxon>
    </lineage>
</organism>
<dbReference type="AlphaFoldDB" id="A0A559K6D6"/>
<feature type="transmembrane region" description="Helical" evidence="1">
    <location>
        <begin position="248"/>
        <end position="270"/>
    </location>
</feature>
<feature type="transmembrane region" description="Helical" evidence="1">
    <location>
        <begin position="464"/>
        <end position="481"/>
    </location>
</feature>
<feature type="transmembrane region" description="Helical" evidence="1">
    <location>
        <begin position="310"/>
        <end position="332"/>
    </location>
</feature>
<dbReference type="EMBL" id="VNJI01000033">
    <property type="protein sequence ID" value="TVY07708.1"/>
    <property type="molecule type" value="Genomic_DNA"/>
</dbReference>
<dbReference type="Proteomes" id="UP000317036">
    <property type="component" value="Unassembled WGS sequence"/>
</dbReference>
<feature type="transmembrane region" description="Helical" evidence="1">
    <location>
        <begin position="20"/>
        <end position="39"/>
    </location>
</feature>
<evidence type="ECO:0000313" key="3">
    <source>
        <dbReference type="Proteomes" id="UP000317036"/>
    </source>
</evidence>
<protein>
    <recommendedName>
        <fullName evidence="4">Glycosyltransferase RgtA/B/C/D-like domain-containing protein</fullName>
    </recommendedName>
</protein>
<feature type="transmembrane region" description="Helical" evidence="1">
    <location>
        <begin position="432"/>
        <end position="452"/>
    </location>
</feature>
<accession>A0A559K6D6</accession>
<reference evidence="2 3" key="1">
    <citation type="submission" date="2019-07" db="EMBL/GenBank/DDBJ databases">
        <authorList>
            <person name="Kim J."/>
        </authorList>
    </citation>
    <scope>NUCLEOTIDE SEQUENCE [LARGE SCALE GENOMIC DNA]</scope>
    <source>
        <strain evidence="2 3">JC52</strain>
    </source>
</reference>
<feature type="transmembrane region" description="Helical" evidence="1">
    <location>
        <begin position="405"/>
        <end position="420"/>
    </location>
</feature>
<feature type="transmembrane region" description="Helical" evidence="1">
    <location>
        <begin position="282"/>
        <end position="298"/>
    </location>
</feature>
<evidence type="ECO:0000313" key="2">
    <source>
        <dbReference type="EMBL" id="TVY07708.1"/>
    </source>
</evidence>
<keyword evidence="1" id="KW-0812">Transmembrane</keyword>
<name>A0A559K6D6_9BACL</name>
<keyword evidence="3" id="KW-1185">Reference proteome</keyword>
<keyword evidence="1" id="KW-1133">Transmembrane helix</keyword>